<reference evidence="1" key="2">
    <citation type="submission" date="2022-01" db="EMBL/GenBank/DDBJ databases">
        <authorList>
            <person name="Yamashiro T."/>
            <person name="Shiraishi A."/>
            <person name="Satake H."/>
            <person name="Nakayama K."/>
        </authorList>
    </citation>
    <scope>NUCLEOTIDE SEQUENCE</scope>
</reference>
<dbReference type="Gene3D" id="3.30.70.270">
    <property type="match status" value="1"/>
</dbReference>
<sequence>MEGDTMAATHGADVKDMGIAGGDQRYGHALFRNGTSAEDIPLDDTWQVHMDFMSLNKVCPKDMYPFPEVEEKLGSIIGYRYKCFLGPPQEGSQVRMSKEDEEKMAFHIEGGILCYTNMPKGLKNSEATYQRMTDKVLIE</sequence>
<comment type="caution">
    <text evidence="1">The sequence shown here is derived from an EMBL/GenBank/DDBJ whole genome shotgun (WGS) entry which is preliminary data.</text>
</comment>
<reference evidence="1" key="1">
    <citation type="journal article" date="2022" name="Int. J. Mol. Sci.">
        <title>Draft Genome of Tanacetum Coccineum: Genomic Comparison of Closely Related Tanacetum-Family Plants.</title>
        <authorList>
            <person name="Yamashiro T."/>
            <person name="Shiraishi A."/>
            <person name="Nakayama K."/>
            <person name="Satake H."/>
        </authorList>
    </citation>
    <scope>NUCLEOTIDE SEQUENCE</scope>
</reference>
<dbReference type="InterPro" id="IPR043502">
    <property type="entry name" value="DNA/RNA_pol_sf"/>
</dbReference>
<organism evidence="1 2">
    <name type="scientific">Tanacetum coccineum</name>
    <dbReference type="NCBI Taxonomy" id="301880"/>
    <lineage>
        <taxon>Eukaryota</taxon>
        <taxon>Viridiplantae</taxon>
        <taxon>Streptophyta</taxon>
        <taxon>Embryophyta</taxon>
        <taxon>Tracheophyta</taxon>
        <taxon>Spermatophyta</taxon>
        <taxon>Magnoliopsida</taxon>
        <taxon>eudicotyledons</taxon>
        <taxon>Gunneridae</taxon>
        <taxon>Pentapetalae</taxon>
        <taxon>asterids</taxon>
        <taxon>campanulids</taxon>
        <taxon>Asterales</taxon>
        <taxon>Asteraceae</taxon>
        <taxon>Asteroideae</taxon>
        <taxon>Anthemideae</taxon>
        <taxon>Anthemidinae</taxon>
        <taxon>Tanacetum</taxon>
    </lineage>
</organism>
<accession>A0ABQ5H610</accession>
<dbReference type="PANTHER" id="PTHR24559">
    <property type="entry name" value="TRANSPOSON TY3-I GAG-POL POLYPROTEIN"/>
    <property type="match status" value="1"/>
</dbReference>
<gene>
    <name evidence="1" type="ORF">Tco_1057654</name>
</gene>
<proteinExistence type="predicted"/>
<dbReference type="Proteomes" id="UP001151760">
    <property type="component" value="Unassembled WGS sequence"/>
</dbReference>
<dbReference type="EMBL" id="BQNB010019251">
    <property type="protein sequence ID" value="GJT83312.1"/>
    <property type="molecule type" value="Genomic_DNA"/>
</dbReference>
<dbReference type="InterPro" id="IPR053134">
    <property type="entry name" value="RNA-dir_DNA_polymerase"/>
</dbReference>
<dbReference type="Gene3D" id="3.10.10.10">
    <property type="entry name" value="HIV Type 1 Reverse Transcriptase, subunit A, domain 1"/>
    <property type="match status" value="1"/>
</dbReference>
<evidence type="ECO:0000313" key="1">
    <source>
        <dbReference type="EMBL" id="GJT83312.1"/>
    </source>
</evidence>
<name>A0ABQ5H610_9ASTR</name>
<evidence type="ECO:0000313" key="2">
    <source>
        <dbReference type="Proteomes" id="UP001151760"/>
    </source>
</evidence>
<protein>
    <submittedName>
        <fullName evidence="1">Uncharacterized protein</fullName>
    </submittedName>
</protein>
<keyword evidence="2" id="KW-1185">Reference proteome</keyword>
<dbReference type="InterPro" id="IPR043128">
    <property type="entry name" value="Rev_trsase/Diguanyl_cyclase"/>
</dbReference>
<dbReference type="SUPFAM" id="SSF56672">
    <property type="entry name" value="DNA/RNA polymerases"/>
    <property type="match status" value="1"/>
</dbReference>
<dbReference type="PANTHER" id="PTHR24559:SF444">
    <property type="entry name" value="REVERSE TRANSCRIPTASE DOMAIN-CONTAINING PROTEIN"/>
    <property type="match status" value="1"/>
</dbReference>